<dbReference type="EMBL" id="CP109011">
    <property type="protein sequence ID" value="WUT48369.1"/>
    <property type="molecule type" value="Genomic_DNA"/>
</dbReference>
<reference evidence="1" key="1">
    <citation type="submission" date="2015-10" db="EMBL/GenBank/DDBJ databases">
        <title>Draft genome sequence of Streptomyces pseudovenezuelae DSM 40212, type strain for the species Streptomyces pseudovenezuelae.</title>
        <authorList>
            <person name="Ruckert C."/>
            <person name="Winkler A."/>
            <person name="Kalinowski J."/>
            <person name="Kampfer P."/>
            <person name="Glaeser S."/>
        </authorList>
    </citation>
    <scope>NUCLEOTIDE SEQUENCE [LARGE SCALE GENOMIC DNA]</scope>
    <source>
        <strain evidence="1">DSM 40212</strain>
    </source>
</reference>
<dbReference type="Proteomes" id="UP001432168">
    <property type="component" value="Chromosome"/>
</dbReference>
<dbReference type="RefSeq" id="WP_031055232.1">
    <property type="nucleotide sequence ID" value="NZ_CP109011.1"/>
</dbReference>
<sequence length="67" mass="7867">MADLPDSVDRHILDHRIVLALKAIREASGCTLQEAIDIFEVRYEALRRDRPEDFHLSREEYGHNVYT</sequence>
<organism evidence="1 3">
    <name type="scientific">Streptomyces pseudovenezuelae</name>
    <dbReference type="NCBI Taxonomy" id="67350"/>
    <lineage>
        <taxon>Bacteria</taxon>
        <taxon>Bacillati</taxon>
        <taxon>Actinomycetota</taxon>
        <taxon>Actinomycetes</taxon>
        <taxon>Kitasatosporales</taxon>
        <taxon>Streptomycetaceae</taxon>
        <taxon>Streptomyces</taxon>
        <taxon>Streptomyces aurantiacus group</taxon>
    </lineage>
</organism>
<evidence type="ECO:0000313" key="2">
    <source>
        <dbReference type="EMBL" id="WUT48369.1"/>
    </source>
</evidence>
<keyword evidence="4" id="KW-1185">Reference proteome</keyword>
<dbReference type="AlphaFoldDB" id="A0A101MZR6"/>
<accession>A0A101MZR6</accession>
<proteinExistence type="predicted"/>
<reference evidence="2" key="2">
    <citation type="submission" date="2022-10" db="EMBL/GenBank/DDBJ databases">
        <title>The complete genomes of actinobacterial strains from the NBC collection.</title>
        <authorList>
            <person name="Joergensen T.S."/>
            <person name="Alvarez Arevalo M."/>
            <person name="Sterndorff E.B."/>
            <person name="Faurdal D."/>
            <person name="Vuksanovic O."/>
            <person name="Mourched A.-S."/>
            <person name="Charusanti P."/>
            <person name="Shaw S."/>
            <person name="Blin K."/>
            <person name="Weber T."/>
        </authorList>
    </citation>
    <scope>NUCLEOTIDE SEQUENCE</scope>
    <source>
        <strain evidence="2">NBC_00686</strain>
    </source>
</reference>
<evidence type="ECO:0000313" key="3">
    <source>
        <dbReference type="Proteomes" id="UP000053039"/>
    </source>
</evidence>
<name>A0A101MZR6_9ACTN</name>
<protein>
    <submittedName>
        <fullName evidence="1">Uncharacterized protein</fullName>
    </submittedName>
</protein>
<dbReference type="Proteomes" id="UP000053039">
    <property type="component" value="Unassembled WGS sequence"/>
</dbReference>
<evidence type="ECO:0000313" key="1">
    <source>
        <dbReference type="EMBL" id="KUM83925.1"/>
    </source>
</evidence>
<gene>
    <name evidence="1" type="ORF">AQI94_33825</name>
    <name evidence="2" type="ORF">OG929_41335</name>
</gene>
<dbReference type="OrthoDB" id="4566307at2"/>
<dbReference type="EMBL" id="LMWM01000040">
    <property type="protein sequence ID" value="KUM83925.1"/>
    <property type="molecule type" value="Genomic_DNA"/>
</dbReference>
<evidence type="ECO:0000313" key="4">
    <source>
        <dbReference type="Proteomes" id="UP001432168"/>
    </source>
</evidence>